<keyword evidence="2" id="KW-0233">DNA recombination</keyword>
<dbReference type="PANTHER" id="PTHR30461:SF2">
    <property type="entry name" value="SERINE RECOMBINASE PINE-RELATED"/>
    <property type="match status" value="1"/>
</dbReference>
<dbReference type="CDD" id="cd00338">
    <property type="entry name" value="Ser_Recombinase"/>
    <property type="match status" value="1"/>
</dbReference>
<dbReference type="PROSITE" id="PS51737">
    <property type="entry name" value="RECOMBINASE_DNA_BIND"/>
    <property type="match status" value="1"/>
</dbReference>
<dbReference type="GO" id="GO:0000428">
    <property type="term" value="C:DNA-directed RNA polymerase complex"/>
    <property type="evidence" value="ECO:0007669"/>
    <property type="project" value="UniProtKB-KW"/>
</dbReference>
<dbReference type="InterPro" id="IPR011109">
    <property type="entry name" value="DNA_bind_recombinase_dom"/>
</dbReference>
<keyword evidence="1" id="KW-0238">DNA-binding</keyword>
<dbReference type="SMART" id="SM00857">
    <property type="entry name" value="Resolvase"/>
    <property type="match status" value="1"/>
</dbReference>
<keyword evidence="6" id="KW-1185">Reference proteome</keyword>
<proteinExistence type="predicted"/>
<accession>A0ABU1U681</accession>
<dbReference type="InterPro" id="IPR050639">
    <property type="entry name" value="SSR_resolvase"/>
</dbReference>
<dbReference type="RefSeq" id="WP_310262840.1">
    <property type="nucleotide sequence ID" value="NZ_JAVDWA010000014.1"/>
</dbReference>
<organism evidence="5 6">
    <name type="scientific">Fictibacillus barbaricus</name>
    <dbReference type="NCBI Taxonomy" id="182136"/>
    <lineage>
        <taxon>Bacteria</taxon>
        <taxon>Bacillati</taxon>
        <taxon>Bacillota</taxon>
        <taxon>Bacilli</taxon>
        <taxon>Bacillales</taxon>
        <taxon>Fictibacillaceae</taxon>
        <taxon>Fictibacillus</taxon>
    </lineage>
</organism>
<feature type="coiled-coil region" evidence="3">
    <location>
        <begin position="358"/>
        <end position="385"/>
    </location>
</feature>
<dbReference type="Pfam" id="PF00239">
    <property type="entry name" value="Resolvase"/>
    <property type="match status" value="1"/>
</dbReference>
<dbReference type="PANTHER" id="PTHR30461">
    <property type="entry name" value="DNA-INVERTASE FROM LAMBDOID PROPHAGE"/>
    <property type="match status" value="1"/>
</dbReference>
<dbReference type="Gene3D" id="3.90.1750.20">
    <property type="entry name" value="Putative Large Serine Recombinase, Chain B, Domain 2"/>
    <property type="match status" value="1"/>
</dbReference>
<evidence type="ECO:0000256" key="3">
    <source>
        <dbReference type="SAM" id="Coils"/>
    </source>
</evidence>
<dbReference type="EMBL" id="JAVDWA010000014">
    <property type="protein sequence ID" value="MDR7074972.1"/>
    <property type="molecule type" value="Genomic_DNA"/>
</dbReference>
<evidence type="ECO:0000256" key="1">
    <source>
        <dbReference type="ARBA" id="ARBA00023125"/>
    </source>
</evidence>
<gene>
    <name evidence="5" type="ORF">J2X07_003996</name>
</gene>
<sequence>MNIAFAYIRRSSYKQIENHSVEIQKAHIQQYAARNNMTVPDEFIFIEDATSAYTNRASQRKKLMHLKERMIESGIPRVIFHEESRMDRTGYTFILDFYRPLAEHFPDNLSVYSTNLEGPLNPDDPKTKLAFLLYRQESEIKSERAISSLVSYLETDETVRPGAKTPYGYTLIEKKLVPNKDADIVTFIFYLQSWGISMQKIANTLTSAGIPSPQGKAWRSSTIETILKNRLYTGTLIWNVHKGKVAREYEFHNFTEPLVDEFLVHLITVNTTLQKVHGRLDTPFTFLNKLVCSQCNEKLLTQNASTTRNSKKYLYQYYVCKTCSYKLDKTDVHDSLMPNLFRHIENHMSSEELKSHALNYLEQANLTIEKNIEILEERLDKLISRGCIAEEQNDKRLQGLAVTLQNRTADDLKEASYKLDVLQSVSESVQSDLFFNRFKTMLELQLGETEKRLMVLYFIDHVAISPEEGSKMTFSNNILNIFNLDSAGQTTEL</sequence>
<keyword evidence="5" id="KW-0240">DNA-directed RNA polymerase</keyword>
<protein>
    <submittedName>
        <fullName evidence="5">DNA-directed RNA polymerase subunit RPC12/RpoP</fullName>
    </submittedName>
</protein>
<evidence type="ECO:0000259" key="4">
    <source>
        <dbReference type="PROSITE" id="PS51737"/>
    </source>
</evidence>
<keyword evidence="5" id="KW-0804">Transcription</keyword>
<feature type="domain" description="Recombinase" evidence="4">
    <location>
        <begin position="166"/>
        <end position="286"/>
    </location>
</feature>
<dbReference type="Pfam" id="PF07508">
    <property type="entry name" value="Recombinase"/>
    <property type="match status" value="1"/>
</dbReference>
<dbReference type="InterPro" id="IPR006119">
    <property type="entry name" value="Resolv_N"/>
</dbReference>
<dbReference type="Proteomes" id="UP001258181">
    <property type="component" value="Unassembled WGS sequence"/>
</dbReference>
<evidence type="ECO:0000313" key="5">
    <source>
        <dbReference type="EMBL" id="MDR7074972.1"/>
    </source>
</evidence>
<dbReference type="InterPro" id="IPR036162">
    <property type="entry name" value="Resolvase-like_N_sf"/>
</dbReference>
<keyword evidence="3" id="KW-0175">Coiled coil</keyword>
<dbReference type="InterPro" id="IPR038109">
    <property type="entry name" value="DNA_bind_recomb_sf"/>
</dbReference>
<evidence type="ECO:0000313" key="6">
    <source>
        <dbReference type="Proteomes" id="UP001258181"/>
    </source>
</evidence>
<dbReference type="Gene3D" id="3.40.50.1390">
    <property type="entry name" value="Resolvase, N-terminal catalytic domain"/>
    <property type="match status" value="1"/>
</dbReference>
<reference evidence="5 6" key="1">
    <citation type="submission" date="2023-07" db="EMBL/GenBank/DDBJ databases">
        <title>Sorghum-associated microbial communities from plants grown in Nebraska, USA.</title>
        <authorList>
            <person name="Schachtman D."/>
        </authorList>
    </citation>
    <scope>NUCLEOTIDE SEQUENCE [LARGE SCALE GENOMIC DNA]</scope>
    <source>
        <strain evidence="5 6">BE211</strain>
    </source>
</reference>
<name>A0ABU1U681_9BACL</name>
<evidence type="ECO:0000256" key="2">
    <source>
        <dbReference type="ARBA" id="ARBA00023172"/>
    </source>
</evidence>
<comment type="caution">
    <text evidence="5">The sequence shown here is derived from an EMBL/GenBank/DDBJ whole genome shotgun (WGS) entry which is preliminary data.</text>
</comment>